<reference evidence="2 3" key="1">
    <citation type="submission" date="2019-03" db="EMBL/GenBank/DDBJ databases">
        <title>Genomic Encyclopedia of Type Strains, Phase IV (KMG-IV): sequencing the most valuable type-strain genomes for metagenomic binning, comparative biology and taxonomic classification.</title>
        <authorList>
            <person name="Goeker M."/>
        </authorList>
    </citation>
    <scope>NUCLEOTIDE SEQUENCE [LARGE SCALE GENOMIC DNA]</scope>
    <source>
        <strain evidence="2 3">DSM 9035</strain>
    </source>
</reference>
<dbReference type="OrthoDB" id="8456820at2"/>
<dbReference type="Proteomes" id="UP000294664">
    <property type="component" value="Unassembled WGS sequence"/>
</dbReference>
<evidence type="ECO:0000313" key="3">
    <source>
        <dbReference type="Proteomes" id="UP000294664"/>
    </source>
</evidence>
<dbReference type="AlphaFoldDB" id="A0A4R3M5P3"/>
<evidence type="ECO:0000313" key="2">
    <source>
        <dbReference type="EMBL" id="TCT08246.1"/>
    </source>
</evidence>
<dbReference type="EMBL" id="SMAI01000001">
    <property type="protein sequence ID" value="TCT08246.1"/>
    <property type="molecule type" value="Genomic_DNA"/>
</dbReference>
<feature type="signal peptide" evidence="1">
    <location>
        <begin position="1"/>
        <end position="25"/>
    </location>
</feature>
<accession>A0A4R3M5P3</accession>
<evidence type="ECO:0000256" key="1">
    <source>
        <dbReference type="SAM" id="SignalP"/>
    </source>
</evidence>
<organism evidence="2 3">
    <name type="scientific">Aquabacter spiritensis</name>
    <dbReference type="NCBI Taxonomy" id="933073"/>
    <lineage>
        <taxon>Bacteria</taxon>
        <taxon>Pseudomonadati</taxon>
        <taxon>Pseudomonadota</taxon>
        <taxon>Alphaproteobacteria</taxon>
        <taxon>Hyphomicrobiales</taxon>
        <taxon>Xanthobacteraceae</taxon>
        <taxon>Aquabacter</taxon>
    </lineage>
</organism>
<protein>
    <submittedName>
        <fullName evidence="2">Uncharacterized protein</fullName>
    </submittedName>
</protein>
<dbReference type="RefSeq" id="WP_132029876.1">
    <property type="nucleotide sequence ID" value="NZ_SMAI01000001.1"/>
</dbReference>
<proteinExistence type="predicted"/>
<name>A0A4R3M5P3_9HYPH</name>
<keyword evidence="1" id="KW-0732">Signal</keyword>
<comment type="caution">
    <text evidence="2">The sequence shown here is derived from an EMBL/GenBank/DDBJ whole genome shotgun (WGS) entry which is preliminary data.</text>
</comment>
<gene>
    <name evidence="2" type="ORF">EDC64_101768</name>
</gene>
<keyword evidence="3" id="KW-1185">Reference proteome</keyword>
<feature type="chain" id="PRO_5020343218" evidence="1">
    <location>
        <begin position="26"/>
        <end position="100"/>
    </location>
</feature>
<sequence length="100" mass="10708">MKTIITAGTSLVALALASVALPGLAAADDSVTQVNDSVIRTQQMDYYLRNGGYVIYQDQYSAAVGGRNSTIVQPAPRVYVPAQPYTSTYVVTPGPSYMMR</sequence>